<evidence type="ECO:0000313" key="2">
    <source>
        <dbReference type="Proteomes" id="UP000030653"/>
    </source>
</evidence>
<evidence type="ECO:0000313" key="1">
    <source>
        <dbReference type="EMBL" id="EJT98946.1"/>
    </source>
</evidence>
<dbReference type="Gene3D" id="1.10.630.10">
    <property type="entry name" value="Cytochrome P450"/>
    <property type="match status" value="1"/>
</dbReference>
<dbReference type="GO" id="GO:0020037">
    <property type="term" value="F:heme binding"/>
    <property type="evidence" value="ECO:0007669"/>
    <property type="project" value="InterPro"/>
</dbReference>
<dbReference type="GeneID" id="63688585"/>
<organism evidence="1 2">
    <name type="scientific">Dacryopinax primogenitus (strain DJM 731)</name>
    <name type="common">Brown rot fungus</name>
    <dbReference type="NCBI Taxonomy" id="1858805"/>
    <lineage>
        <taxon>Eukaryota</taxon>
        <taxon>Fungi</taxon>
        <taxon>Dikarya</taxon>
        <taxon>Basidiomycota</taxon>
        <taxon>Agaricomycotina</taxon>
        <taxon>Dacrymycetes</taxon>
        <taxon>Dacrymycetales</taxon>
        <taxon>Dacrymycetaceae</taxon>
        <taxon>Dacryopinax</taxon>
    </lineage>
</organism>
<proteinExistence type="predicted"/>
<dbReference type="GO" id="GO:0004497">
    <property type="term" value="F:monooxygenase activity"/>
    <property type="evidence" value="ECO:0007669"/>
    <property type="project" value="InterPro"/>
</dbReference>
<dbReference type="GO" id="GO:0005506">
    <property type="term" value="F:iron ion binding"/>
    <property type="evidence" value="ECO:0007669"/>
    <property type="project" value="InterPro"/>
</dbReference>
<dbReference type="STRING" id="1858805.M5FZF0"/>
<gene>
    <name evidence="1" type="ORF">DACRYDRAFT_24056</name>
</gene>
<dbReference type="RefSeq" id="XP_040625844.1">
    <property type="nucleotide sequence ID" value="XM_040773523.1"/>
</dbReference>
<dbReference type="GO" id="GO:0016705">
    <property type="term" value="F:oxidoreductase activity, acting on paired donors, with incorporation or reduction of molecular oxygen"/>
    <property type="evidence" value="ECO:0007669"/>
    <property type="project" value="InterPro"/>
</dbReference>
<dbReference type="EMBL" id="JH795871">
    <property type="protein sequence ID" value="EJT98946.1"/>
    <property type="molecule type" value="Genomic_DNA"/>
</dbReference>
<keyword evidence="2" id="KW-1185">Reference proteome</keyword>
<accession>M5FZF0</accession>
<dbReference type="Proteomes" id="UP000030653">
    <property type="component" value="Unassembled WGS sequence"/>
</dbReference>
<reference evidence="1 2" key="1">
    <citation type="journal article" date="2012" name="Science">
        <title>The Paleozoic origin of enzymatic lignin decomposition reconstructed from 31 fungal genomes.</title>
        <authorList>
            <person name="Floudas D."/>
            <person name="Binder M."/>
            <person name="Riley R."/>
            <person name="Barry K."/>
            <person name="Blanchette R.A."/>
            <person name="Henrissat B."/>
            <person name="Martinez A.T."/>
            <person name="Otillar R."/>
            <person name="Spatafora J.W."/>
            <person name="Yadav J.S."/>
            <person name="Aerts A."/>
            <person name="Benoit I."/>
            <person name="Boyd A."/>
            <person name="Carlson A."/>
            <person name="Copeland A."/>
            <person name="Coutinho P.M."/>
            <person name="de Vries R.P."/>
            <person name="Ferreira P."/>
            <person name="Findley K."/>
            <person name="Foster B."/>
            <person name="Gaskell J."/>
            <person name="Glotzer D."/>
            <person name="Gorecki P."/>
            <person name="Heitman J."/>
            <person name="Hesse C."/>
            <person name="Hori C."/>
            <person name="Igarashi K."/>
            <person name="Jurgens J.A."/>
            <person name="Kallen N."/>
            <person name="Kersten P."/>
            <person name="Kohler A."/>
            <person name="Kuees U."/>
            <person name="Kumar T.K.A."/>
            <person name="Kuo A."/>
            <person name="LaButti K."/>
            <person name="Larrondo L.F."/>
            <person name="Lindquist E."/>
            <person name="Ling A."/>
            <person name="Lombard V."/>
            <person name="Lucas S."/>
            <person name="Lundell T."/>
            <person name="Martin R."/>
            <person name="McLaughlin D.J."/>
            <person name="Morgenstern I."/>
            <person name="Morin E."/>
            <person name="Murat C."/>
            <person name="Nagy L.G."/>
            <person name="Nolan M."/>
            <person name="Ohm R.A."/>
            <person name="Patyshakuliyeva A."/>
            <person name="Rokas A."/>
            <person name="Ruiz-Duenas F.J."/>
            <person name="Sabat G."/>
            <person name="Salamov A."/>
            <person name="Samejima M."/>
            <person name="Schmutz J."/>
            <person name="Slot J.C."/>
            <person name="St John F."/>
            <person name="Stenlid J."/>
            <person name="Sun H."/>
            <person name="Sun S."/>
            <person name="Syed K."/>
            <person name="Tsang A."/>
            <person name="Wiebenga A."/>
            <person name="Young D."/>
            <person name="Pisabarro A."/>
            <person name="Eastwood D.C."/>
            <person name="Martin F."/>
            <person name="Cullen D."/>
            <person name="Grigoriev I.V."/>
            <person name="Hibbett D.S."/>
        </authorList>
    </citation>
    <scope>NUCLEOTIDE SEQUENCE [LARGE SCALE GENOMIC DNA]</scope>
    <source>
        <strain evidence="1 2">DJM-731 SS1</strain>
    </source>
</reference>
<dbReference type="HOGENOM" id="CLU_1415123_0_0_1"/>
<name>M5FZF0_DACPD</name>
<dbReference type="AlphaFoldDB" id="M5FZF0"/>
<sequence>MLRVALCHSYLPRDNISHISAKHHPLSVGTPPTQPTCIPILGMLTLPPNWCHDLKRRADKYPDILTIRMTSIALSVVNSRRAAFEIMEKRAWINKPLTKNGDGARADFSIRIGQAQDSSQTAVPKLHKECRWMLSVALSPRVVQAYGDEQAHQFHRVALDMLSGSGKYRSAIVRSVLDRARAYMKLRARLLS</sequence>
<protein>
    <submittedName>
        <fullName evidence="1">Uncharacterized protein</fullName>
    </submittedName>
</protein>
<dbReference type="SUPFAM" id="SSF48264">
    <property type="entry name" value="Cytochrome P450"/>
    <property type="match status" value="1"/>
</dbReference>
<dbReference type="InterPro" id="IPR036396">
    <property type="entry name" value="Cyt_P450_sf"/>
</dbReference>